<dbReference type="InterPro" id="IPR037523">
    <property type="entry name" value="VOC_core"/>
</dbReference>
<dbReference type="RefSeq" id="WP_006076466.1">
    <property type="nucleotide sequence ID" value="NZ_AOMD01000012.1"/>
</dbReference>
<gene>
    <name evidence="2" type="ORF">C449_03221</name>
</gene>
<feature type="domain" description="VOC" evidence="1">
    <location>
        <begin position="4"/>
        <end position="139"/>
    </location>
</feature>
<dbReference type="AlphaFoldDB" id="M0MPI8"/>
<dbReference type="InParanoid" id="M0MPI8"/>
<dbReference type="Gene3D" id="3.10.180.10">
    <property type="entry name" value="2,3-Dihydroxybiphenyl 1,2-Dioxygenase, domain 1"/>
    <property type="match status" value="1"/>
</dbReference>
<evidence type="ECO:0000313" key="3">
    <source>
        <dbReference type="Proteomes" id="UP000011669"/>
    </source>
</evidence>
<dbReference type="STRING" id="1227455.C449_03221"/>
<protein>
    <recommendedName>
        <fullName evidence="1">VOC domain-containing protein</fullName>
    </recommendedName>
</protein>
<dbReference type="PROSITE" id="PS51819">
    <property type="entry name" value="VOC"/>
    <property type="match status" value="1"/>
</dbReference>
<reference evidence="2 3" key="1">
    <citation type="journal article" date="2014" name="PLoS Genet.">
        <title>Phylogenetically driven sequencing of extremely halophilic archaea reveals strategies for static and dynamic osmo-response.</title>
        <authorList>
            <person name="Becker E.A."/>
            <person name="Seitzer P.M."/>
            <person name="Tritt A."/>
            <person name="Larsen D."/>
            <person name="Krusor M."/>
            <person name="Yao A.I."/>
            <person name="Wu D."/>
            <person name="Madern D."/>
            <person name="Eisen J.A."/>
            <person name="Darling A.E."/>
            <person name="Facciotti M.T."/>
        </authorList>
    </citation>
    <scope>NUCLEOTIDE SEQUENCE [LARGE SCALE GENOMIC DNA]</scope>
    <source>
        <strain evidence="2 3">DSM 5350</strain>
    </source>
</reference>
<dbReference type="SUPFAM" id="SSF54593">
    <property type="entry name" value="Glyoxalase/Bleomycin resistance protein/Dihydroxybiphenyl dioxygenase"/>
    <property type="match status" value="1"/>
</dbReference>
<dbReference type="OrthoDB" id="266164at2157"/>
<dbReference type="PANTHER" id="PTHR40265:SF1">
    <property type="entry name" value="GLYOXALASE-LIKE DOMAIN-CONTAINING PROTEIN"/>
    <property type="match status" value="1"/>
</dbReference>
<comment type="caution">
    <text evidence="2">The sequence shown here is derived from an EMBL/GenBank/DDBJ whole genome shotgun (WGS) entry which is preliminary data.</text>
</comment>
<dbReference type="PATRIC" id="fig|1227455.4.peg.655"/>
<keyword evidence="3" id="KW-1185">Reference proteome</keyword>
<dbReference type="InterPro" id="IPR025870">
    <property type="entry name" value="Glyoxalase-like_dom"/>
</dbReference>
<organism evidence="2 3">
    <name type="scientific">Halococcus saccharolyticus DSM 5350</name>
    <dbReference type="NCBI Taxonomy" id="1227455"/>
    <lineage>
        <taxon>Archaea</taxon>
        <taxon>Methanobacteriati</taxon>
        <taxon>Methanobacteriota</taxon>
        <taxon>Stenosarchaea group</taxon>
        <taxon>Halobacteria</taxon>
        <taxon>Halobacteriales</taxon>
        <taxon>Halococcaceae</taxon>
        <taxon>Halococcus</taxon>
    </lineage>
</organism>
<evidence type="ECO:0000313" key="2">
    <source>
        <dbReference type="EMBL" id="EMA46644.1"/>
    </source>
</evidence>
<dbReference type="InterPro" id="IPR029068">
    <property type="entry name" value="Glyas_Bleomycin-R_OHBP_Dase"/>
</dbReference>
<sequence>MTRSIDHVTFTGSDLERLQEAFETAGFEPTYGGSHSNGVTHMALVGFEDGSYVELIAKHDPDATAPWWDEQIDGDAGATAWAVPTDGSDATAARLREAGFVVHGPTEYARERLDGEPVEWRLTVVGEGPQGSRYPMVVEDRTPLDRRTSITEPAEETGIGGLSTTVVGTDEFETTVEGFEAFFGTEPSTITESTGFGARIAHFRDAPVAVASPLDETWLAERVAARGTLPCAYLLDVTDPATVRDRFALDGTTDWNEDVVHWLDLDVPGRLGVREAEVTAR</sequence>
<evidence type="ECO:0000259" key="1">
    <source>
        <dbReference type="PROSITE" id="PS51819"/>
    </source>
</evidence>
<dbReference type="Pfam" id="PF13468">
    <property type="entry name" value="Glyoxalase_3"/>
    <property type="match status" value="1"/>
</dbReference>
<dbReference type="Proteomes" id="UP000011669">
    <property type="component" value="Unassembled WGS sequence"/>
</dbReference>
<proteinExistence type="predicted"/>
<dbReference type="PANTHER" id="PTHR40265">
    <property type="entry name" value="BLL2707 PROTEIN"/>
    <property type="match status" value="1"/>
</dbReference>
<dbReference type="EMBL" id="AOMD01000012">
    <property type="protein sequence ID" value="EMA46644.1"/>
    <property type="molecule type" value="Genomic_DNA"/>
</dbReference>
<accession>M0MPI8</accession>
<name>M0MPI8_9EURY</name>